<evidence type="ECO:0000313" key="1">
    <source>
        <dbReference type="EMBL" id="TRX97720.1"/>
    </source>
</evidence>
<reference evidence="2" key="1">
    <citation type="submission" date="2019-06" db="EMBL/GenBank/DDBJ databases">
        <title>Draft genome sequence of the griseofulvin-producing fungus Xylaria cubensis strain G536.</title>
        <authorList>
            <person name="Mead M.E."/>
            <person name="Raja H.A."/>
            <person name="Steenwyk J.L."/>
            <person name="Knowles S.L."/>
            <person name="Oberlies N.H."/>
            <person name="Rokas A."/>
        </authorList>
    </citation>
    <scope>NUCLEOTIDE SEQUENCE [LARGE SCALE GENOMIC DNA]</scope>
    <source>
        <strain evidence="2">G536</strain>
    </source>
</reference>
<dbReference type="EMBL" id="VFLP01000005">
    <property type="protein sequence ID" value="TRX97720.1"/>
    <property type="molecule type" value="Genomic_DNA"/>
</dbReference>
<gene>
    <name evidence="1" type="ORF">FHL15_001475</name>
</gene>
<comment type="caution">
    <text evidence="1">The sequence shown here is derived from an EMBL/GenBank/DDBJ whole genome shotgun (WGS) entry which is preliminary data.</text>
</comment>
<dbReference type="Proteomes" id="UP000319160">
    <property type="component" value="Unassembled WGS sequence"/>
</dbReference>
<dbReference type="AlphaFoldDB" id="A0A553IBZ0"/>
<organism evidence="1 2">
    <name type="scientific">Xylaria flabelliformis</name>
    <dbReference type="NCBI Taxonomy" id="2512241"/>
    <lineage>
        <taxon>Eukaryota</taxon>
        <taxon>Fungi</taxon>
        <taxon>Dikarya</taxon>
        <taxon>Ascomycota</taxon>
        <taxon>Pezizomycotina</taxon>
        <taxon>Sordariomycetes</taxon>
        <taxon>Xylariomycetidae</taxon>
        <taxon>Xylariales</taxon>
        <taxon>Xylariaceae</taxon>
        <taxon>Xylaria</taxon>
    </lineage>
</organism>
<keyword evidence="2" id="KW-1185">Reference proteome</keyword>
<proteinExistence type="predicted"/>
<name>A0A553IBZ0_9PEZI</name>
<evidence type="ECO:0000313" key="2">
    <source>
        <dbReference type="Proteomes" id="UP000319160"/>
    </source>
</evidence>
<accession>A0A553IBZ0</accession>
<protein>
    <submittedName>
        <fullName evidence="1">Uncharacterized protein</fullName>
    </submittedName>
</protein>
<sequence>MTAVANGLASGAGAEKLALEFVAQVGESSEETLGRGKVLEPLQFIRNQLSIGAGHVHALTITSEFYYANHKQ</sequence>